<sequence>MMPSLIALLLTALSGSALACQAPTPDSLRAAWIAVRAAALQDDPGASARLYKFPLLLLSPFDGDRPLRVTRTAFNDNYVDLFGAEIQFRQELKKTRWLAQSIYMPEAYGLFKDGVTDGIR</sequence>
<keyword evidence="5" id="KW-1185">Reference proteome</keyword>
<dbReference type="RefSeq" id="WP_217943050.1">
    <property type="nucleotide sequence ID" value="NZ_JAHTGR010000007.1"/>
</dbReference>
<evidence type="ECO:0000313" key="2">
    <source>
        <dbReference type="EMBL" id="MBV6322280.1"/>
    </source>
</evidence>
<feature type="signal peptide" evidence="1">
    <location>
        <begin position="1"/>
        <end position="19"/>
    </location>
</feature>
<evidence type="ECO:0000256" key="1">
    <source>
        <dbReference type="SAM" id="SignalP"/>
    </source>
</evidence>
<name>A0AA41HA20_9BURK</name>
<reference evidence="3" key="2">
    <citation type="submission" date="2022-03" db="EMBL/GenBank/DDBJ databases">
        <title>Genome Encyclopedia of Bacteria and Archaea VI: Functional Genomics of Type Strains.</title>
        <authorList>
            <person name="Whitman W."/>
        </authorList>
    </citation>
    <scope>NUCLEOTIDE SEQUENCE</scope>
    <source>
        <strain evidence="3">HSC-15S17</strain>
    </source>
</reference>
<reference evidence="2" key="1">
    <citation type="submission" date="2021-07" db="EMBL/GenBank/DDBJ databases">
        <title>Characterization of violacein-producing bacteria and related species.</title>
        <authorList>
            <person name="Wilson H.S."/>
            <person name="De Leon M.E."/>
        </authorList>
    </citation>
    <scope>NUCLEOTIDE SEQUENCE</scope>
    <source>
        <strain evidence="2">HSC-15S17</strain>
    </source>
</reference>
<dbReference type="Proteomes" id="UP001155901">
    <property type="component" value="Unassembled WGS sequence"/>
</dbReference>
<organism evidence="2 4">
    <name type="scientific">Duganella violaceipulchra</name>
    <dbReference type="NCBI Taxonomy" id="2849652"/>
    <lineage>
        <taxon>Bacteria</taxon>
        <taxon>Pseudomonadati</taxon>
        <taxon>Pseudomonadota</taxon>
        <taxon>Betaproteobacteria</taxon>
        <taxon>Burkholderiales</taxon>
        <taxon>Oxalobacteraceae</taxon>
        <taxon>Telluria group</taxon>
        <taxon>Duganella</taxon>
    </lineage>
</organism>
<gene>
    <name evidence="2" type="ORF">KVP70_15130</name>
    <name evidence="3" type="ORF">L1274_005176</name>
</gene>
<evidence type="ECO:0000313" key="5">
    <source>
        <dbReference type="Proteomes" id="UP001162889"/>
    </source>
</evidence>
<dbReference type="AlphaFoldDB" id="A0AA41HA20"/>
<dbReference type="EMBL" id="JAHTGR010000007">
    <property type="protein sequence ID" value="MBV6322280.1"/>
    <property type="molecule type" value="Genomic_DNA"/>
</dbReference>
<accession>A0AA41HA20</accession>
<feature type="chain" id="PRO_5041468298" evidence="1">
    <location>
        <begin position="20"/>
        <end position="120"/>
    </location>
</feature>
<keyword evidence="1" id="KW-0732">Signal</keyword>
<dbReference type="Proteomes" id="UP001162889">
    <property type="component" value="Unassembled WGS sequence"/>
</dbReference>
<protein>
    <submittedName>
        <fullName evidence="2">Uncharacterized protein</fullName>
    </submittedName>
</protein>
<proteinExistence type="predicted"/>
<evidence type="ECO:0000313" key="4">
    <source>
        <dbReference type="Proteomes" id="UP001155901"/>
    </source>
</evidence>
<comment type="caution">
    <text evidence="2">The sequence shown here is derived from an EMBL/GenBank/DDBJ whole genome shotgun (WGS) entry which is preliminary data.</text>
</comment>
<dbReference type="EMBL" id="JALJZU010000011">
    <property type="protein sequence ID" value="MCP2011427.1"/>
    <property type="molecule type" value="Genomic_DNA"/>
</dbReference>
<evidence type="ECO:0000313" key="3">
    <source>
        <dbReference type="EMBL" id="MCP2011427.1"/>
    </source>
</evidence>